<evidence type="ECO:0000313" key="1">
    <source>
        <dbReference type="EMBL" id="CAG8791047.1"/>
    </source>
</evidence>
<evidence type="ECO:0000313" key="2">
    <source>
        <dbReference type="Proteomes" id="UP000789920"/>
    </source>
</evidence>
<feature type="non-terminal residue" evidence="1">
    <location>
        <position position="119"/>
    </location>
</feature>
<dbReference type="Proteomes" id="UP000789920">
    <property type="component" value="Unassembled WGS sequence"/>
</dbReference>
<comment type="caution">
    <text evidence="1">The sequence shown here is derived from an EMBL/GenBank/DDBJ whole genome shotgun (WGS) entry which is preliminary data.</text>
</comment>
<organism evidence="1 2">
    <name type="scientific">Racocetra persica</name>
    <dbReference type="NCBI Taxonomy" id="160502"/>
    <lineage>
        <taxon>Eukaryota</taxon>
        <taxon>Fungi</taxon>
        <taxon>Fungi incertae sedis</taxon>
        <taxon>Mucoromycota</taxon>
        <taxon>Glomeromycotina</taxon>
        <taxon>Glomeromycetes</taxon>
        <taxon>Diversisporales</taxon>
        <taxon>Gigasporaceae</taxon>
        <taxon>Racocetra</taxon>
    </lineage>
</organism>
<accession>A0ACA9REX9</accession>
<gene>
    <name evidence="1" type="ORF">RPERSI_LOCUS19158</name>
</gene>
<protein>
    <submittedName>
        <fullName evidence="1">10431_t:CDS:1</fullName>
    </submittedName>
</protein>
<dbReference type="EMBL" id="CAJVQC010051992">
    <property type="protein sequence ID" value="CAG8791047.1"/>
    <property type="molecule type" value="Genomic_DNA"/>
</dbReference>
<name>A0ACA9REX9_9GLOM</name>
<reference evidence="1" key="1">
    <citation type="submission" date="2021-06" db="EMBL/GenBank/DDBJ databases">
        <authorList>
            <person name="Kallberg Y."/>
            <person name="Tangrot J."/>
            <person name="Rosling A."/>
        </authorList>
    </citation>
    <scope>NUCLEOTIDE SEQUENCE</scope>
    <source>
        <strain evidence="1">MA461A</strain>
    </source>
</reference>
<proteinExistence type="predicted"/>
<keyword evidence="2" id="KW-1185">Reference proteome</keyword>
<sequence length="119" mass="14102">MLKGFYFSWEFVMRSILITFLFNSNYFHLLIADFTTILELKSQNFDARFENTFDLTSKGFDESQISFAKEILIDRSYTNVDEDEENFWDKSRHANLQLTSPSSLFTATPSRPFFPRGFY</sequence>